<evidence type="ECO:0000256" key="1">
    <source>
        <dbReference type="SAM" id="MobiDB-lite"/>
    </source>
</evidence>
<accession>A0A392SS55</accession>
<dbReference type="AlphaFoldDB" id="A0A392SS55"/>
<feature type="region of interest" description="Disordered" evidence="1">
    <location>
        <begin position="66"/>
        <end position="85"/>
    </location>
</feature>
<comment type="caution">
    <text evidence="2">The sequence shown here is derived from an EMBL/GenBank/DDBJ whole genome shotgun (WGS) entry which is preliminary data.</text>
</comment>
<evidence type="ECO:0000313" key="3">
    <source>
        <dbReference type="Proteomes" id="UP000265520"/>
    </source>
</evidence>
<organism evidence="2 3">
    <name type="scientific">Trifolium medium</name>
    <dbReference type="NCBI Taxonomy" id="97028"/>
    <lineage>
        <taxon>Eukaryota</taxon>
        <taxon>Viridiplantae</taxon>
        <taxon>Streptophyta</taxon>
        <taxon>Embryophyta</taxon>
        <taxon>Tracheophyta</taxon>
        <taxon>Spermatophyta</taxon>
        <taxon>Magnoliopsida</taxon>
        <taxon>eudicotyledons</taxon>
        <taxon>Gunneridae</taxon>
        <taxon>Pentapetalae</taxon>
        <taxon>rosids</taxon>
        <taxon>fabids</taxon>
        <taxon>Fabales</taxon>
        <taxon>Fabaceae</taxon>
        <taxon>Papilionoideae</taxon>
        <taxon>50 kb inversion clade</taxon>
        <taxon>NPAAA clade</taxon>
        <taxon>Hologalegina</taxon>
        <taxon>IRL clade</taxon>
        <taxon>Trifolieae</taxon>
        <taxon>Trifolium</taxon>
    </lineage>
</organism>
<keyword evidence="3" id="KW-1185">Reference proteome</keyword>
<dbReference type="EMBL" id="LXQA010426118">
    <property type="protein sequence ID" value="MCI51054.1"/>
    <property type="molecule type" value="Genomic_DNA"/>
</dbReference>
<evidence type="ECO:0000313" key="2">
    <source>
        <dbReference type="EMBL" id="MCI51054.1"/>
    </source>
</evidence>
<feature type="non-terminal residue" evidence="2">
    <location>
        <position position="1"/>
    </location>
</feature>
<sequence>VALVAVSVSVSCRGVRVRVSASWGIIALSSKTDRTQSQGLIQIRIQRGSGGKPDALRLQISTGLEQQRIEEQRNTNTTGTKNKRD</sequence>
<reference evidence="2 3" key="1">
    <citation type="journal article" date="2018" name="Front. Plant Sci.">
        <title>Red Clover (Trifolium pratense) and Zigzag Clover (T. medium) - A Picture of Genomic Similarities and Differences.</title>
        <authorList>
            <person name="Dluhosova J."/>
            <person name="Istvanek J."/>
            <person name="Nedelnik J."/>
            <person name="Repkova J."/>
        </authorList>
    </citation>
    <scope>NUCLEOTIDE SEQUENCE [LARGE SCALE GENOMIC DNA]</scope>
    <source>
        <strain evidence="3">cv. 10/8</strain>
        <tissue evidence="2">Leaf</tissue>
    </source>
</reference>
<proteinExistence type="predicted"/>
<protein>
    <submittedName>
        <fullName evidence="2">Uncharacterized protein</fullName>
    </submittedName>
</protein>
<feature type="compositionally biased region" description="Low complexity" evidence="1">
    <location>
        <begin position="74"/>
        <end position="85"/>
    </location>
</feature>
<dbReference type="Proteomes" id="UP000265520">
    <property type="component" value="Unassembled WGS sequence"/>
</dbReference>
<name>A0A392SS55_9FABA</name>